<organism evidence="3 4">
    <name type="scientific">Sphagnurus paluster</name>
    <dbReference type="NCBI Taxonomy" id="117069"/>
    <lineage>
        <taxon>Eukaryota</taxon>
        <taxon>Fungi</taxon>
        <taxon>Dikarya</taxon>
        <taxon>Basidiomycota</taxon>
        <taxon>Agaricomycotina</taxon>
        <taxon>Agaricomycetes</taxon>
        <taxon>Agaricomycetidae</taxon>
        <taxon>Agaricales</taxon>
        <taxon>Tricholomatineae</taxon>
        <taxon>Lyophyllaceae</taxon>
        <taxon>Sphagnurus</taxon>
    </lineage>
</organism>
<evidence type="ECO:0000256" key="1">
    <source>
        <dbReference type="SAM" id="SignalP"/>
    </source>
</evidence>
<dbReference type="Proteomes" id="UP000717328">
    <property type="component" value="Unassembled WGS sequence"/>
</dbReference>
<dbReference type="Gene3D" id="2.70.98.30">
    <property type="entry name" value="Golgi alpha-mannosidase II, domain 4"/>
    <property type="match status" value="1"/>
</dbReference>
<keyword evidence="4" id="KW-1185">Reference proteome</keyword>
<gene>
    <name evidence="3" type="ORF">H0H81_012202</name>
</gene>
<dbReference type="GO" id="GO:0052861">
    <property type="term" value="F:endo-1,3(4)-beta-glucanase activity"/>
    <property type="evidence" value="ECO:0007669"/>
    <property type="project" value="InterPro"/>
</dbReference>
<dbReference type="PANTHER" id="PTHR31983:SF0">
    <property type="entry name" value="GLUCAN ENDO-1,3-BETA-D-GLUCOSIDASE 2"/>
    <property type="match status" value="1"/>
</dbReference>
<keyword evidence="1" id="KW-0732">Signal</keyword>
<reference evidence="3" key="2">
    <citation type="submission" date="2021-10" db="EMBL/GenBank/DDBJ databases">
        <title>Phylogenomics reveals ancestral predisposition of the termite-cultivated fungus Termitomyces towards a domesticated lifestyle.</title>
        <authorList>
            <person name="Auxier B."/>
            <person name="Grum-Grzhimaylo A."/>
            <person name="Cardenas M.E."/>
            <person name="Lodge J.D."/>
            <person name="Laessoe T."/>
            <person name="Pedersen O."/>
            <person name="Smith M.E."/>
            <person name="Kuyper T.W."/>
            <person name="Franco-Molano E.A."/>
            <person name="Baroni T.J."/>
            <person name="Aanen D.K."/>
        </authorList>
    </citation>
    <scope>NUCLEOTIDE SEQUENCE</scope>
    <source>
        <strain evidence="3">D49</strain>
    </source>
</reference>
<comment type="caution">
    <text evidence="3">The sequence shown here is derived from an EMBL/GenBank/DDBJ whole genome shotgun (WGS) entry which is preliminary data.</text>
</comment>
<proteinExistence type="predicted"/>
<sequence length="333" mass="35506">MVRLRNPALAALGSLLAAHNALSIVFAPILGTDRPFPAGGSIAVDQPPNYFFQGFSPPFPTNDGWIGYGAGTGDATKGAITFFAGKALGVSTSATVSAAKFQVVNSTGTYVIYSLSGVISLTASNTGTITAGGKFTGILRVVKLNAPGHEVLLDQYYANYPTGVSTDYEISGLITGILYFESLRVHENHRSKLQSPNFPSTTSLSYLTTKGYMYPAIGNIWNLCYDLPTITWHVLRTPDASCRASLVAGLEYEIAHLPAVAQPGDFYFFGGHVAMVSRLALIAEQVGRNDLVSPVVNYLESMFGYLFNSASTAVPAYETAWGGIINRAGYNNI</sequence>
<feature type="signal peptide" evidence="1">
    <location>
        <begin position="1"/>
        <end position="23"/>
    </location>
</feature>
<dbReference type="InterPro" id="IPR040451">
    <property type="entry name" value="GH81_N"/>
</dbReference>
<evidence type="ECO:0000313" key="3">
    <source>
        <dbReference type="EMBL" id="KAG5650448.1"/>
    </source>
</evidence>
<dbReference type="Pfam" id="PF03639">
    <property type="entry name" value="Glyco_hydro_81"/>
    <property type="match status" value="1"/>
</dbReference>
<accession>A0A9P7GKY9</accession>
<dbReference type="OrthoDB" id="4473401at2759"/>
<feature type="chain" id="PRO_5040492591" description="Glycosyl hydrolase family 81 N-terminal domain-containing protein" evidence="1">
    <location>
        <begin position="24"/>
        <end position="333"/>
    </location>
</feature>
<feature type="domain" description="Glycosyl hydrolase family 81 N-terminal" evidence="2">
    <location>
        <begin position="93"/>
        <end position="223"/>
    </location>
</feature>
<evidence type="ECO:0000259" key="2">
    <source>
        <dbReference type="Pfam" id="PF03639"/>
    </source>
</evidence>
<reference evidence="3" key="1">
    <citation type="submission" date="2021-02" db="EMBL/GenBank/DDBJ databases">
        <authorList>
            <person name="Nieuwenhuis M."/>
            <person name="Van De Peppel L.J.J."/>
        </authorList>
    </citation>
    <scope>NUCLEOTIDE SEQUENCE</scope>
    <source>
        <strain evidence="3">D49</strain>
    </source>
</reference>
<dbReference type="EMBL" id="JABCKI010000449">
    <property type="protein sequence ID" value="KAG5650448.1"/>
    <property type="molecule type" value="Genomic_DNA"/>
</dbReference>
<dbReference type="InterPro" id="IPR005200">
    <property type="entry name" value="Endo-beta-glucanase"/>
</dbReference>
<protein>
    <recommendedName>
        <fullName evidence="2">Glycosyl hydrolase family 81 N-terminal domain-containing protein</fullName>
    </recommendedName>
</protein>
<dbReference type="PANTHER" id="PTHR31983">
    <property type="entry name" value="ENDO-1,3(4)-BETA-GLUCANASE 1"/>
    <property type="match status" value="1"/>
</dbReference>
<name>A0A9P7GKY9_9AGAR</name>
<dbReference type="AlphaFoldDB" id="A0A9P7GKY9"/>
<evidence type="ECO:0000313" key="4">
    <source>
        <dbReference type="Proteomes" id="UP000717328"/>
    </source>
</evidence>